<organism evidence="2 3">
    <name type="scientific">Sphingomonas astaxanthinifaciens DSM 22298</name>
    <dbReference type="NCBI Taxonomy" id="1123267"/>
    <lineage>
        <taxon>Bacteria</taxon>
        <taxon>Pseudomonadati</taxon>
        <taxon>Pseudomonadota</taxon>
        <taxon>Alphaproteobacteria</taxon>
        <taxon>Sphingomonadales</taxon>
        <taxon>Sphingomonadaceae</taxon>
        <taxon>Sphingomonas</taxon>
    </lineage>
</organism>
<feature type="transmembrane region" description="Helical" evidence="1">
    <location>
        <begin position="85"/>
        <end position="108"/>
    </location>
</feature>
<evidence type="ECO:0008006" key="4">
    <source>
        <dbReference type="Google" id="ProtNLM"/>
    </source>
</evidence>
<proteinExistence type="predicted"/>
<evidence type="ECO:0000256" key="1">
    <source>
        <dbReference type="SAM" id="Phobius"/>
    </source>
</evidence>
<keyword evidence="1" id="KW-0472">Membrane</keyword>
<dbReference type="RefSeq" id="WP_029942146.1">
    <property type="nucleotide sequence ID" value="NZ_BSOO01000004.1"/>
</dbReference>
<evidence type="ECO:0000313" key="2">
    <source>
        <dbReference type="EMBL" id="GLR46886.1"/>
    </source>
</evidence>
<reference evidence="3" key="1">
    <citation type="journal article" date="2019" name="Int. J. Syst. Evol. Microbiol.">
        <title>The Global Catalogue of Microorganisms (GCM) 10K type strain sequencing project: providing services to taxonomists for standard genome sequencing and annotation.</title>
        <authorList>
            <consortium name="The Broad Institute Genomics Platform"/>
            <consortium name="The Broad Institute Genome Sequencing Center for Infectious Disease"/>
            <person name="Wu L."/>
            <person name="Ma J."/>
        </authorList>
    </citation>
    <scope>NUCLEOTIDE SEQUENCE [LARGE SCALE GENOMIC DNA]</scope>
    <source>
        <strain evidence="3">NBRC 102146</strain>
    </source>
</reference>
<dbReference type="InterPro" id="IPR009937">
    <property type="entry name" value="Phage_holin_3_6"/>
</dbReference>
<sequence>MLKPADGSAPGGKDEGIGDLLGRLVADGKAYARAEVDYVKTLGAEKAGAYKAPAVLGVLALLFAHAAFLTLCALVWVALAQVMNAALAGLLTLVILGGLAGLLGYLAYAKLPKGAAK</sequence>
<gene>
    <name evidence="2" type="ORF">GCM10007925_05970</name>
</gene>
<dbReference type="Pfam" id="PF07332">
    <property type="entry name" value="Phage_holin_3_6"/>
    <property type="match status" value="1"/>
</dbReference>
<feature type="transmembrane region" description="Helical" evidence="1">
    <location>
        <begin position="54"/>
        <end position="79"/>
    </location>
</feature>
<comment type="caution">
    <text evidence="2">The sequence shown here is derived from an EMBL/GenBank/DDBJ whole genome shotgun (WGS) entry which is preliminary data.</text>
</comment>
<protein>
    <recommendedName>
        <fullName evidence="4">Holin-X, holin superfamily III</fullName>
    </recommendedName>
</protein>
<evidence type="ECO:0000313" key="3">
    <source>
        <dbReference type="Proteomes" id="UP001156703"/>
    </source>
</evidence>
<dbReference type="Proteomes" id="UP001156703">
    <property type="component" value="Unassembled WGS sequence"/>
</dbReference>
<keyword evidence="3" id="KW-1185">Reference proteome</keyword>
<keyword evidence="1" id="KW-0812">Transmembrane</keyword>
<name>A0ABQ5Z5T2_9SPHN</name>
<accession>A0ABQ5Z5T2</accession>
<dbReference type="EMBL" id="BSOO01000004">
    <property type="protein sequence ID" value="GLR46886.1"/>
    <property type="molecule type" value="Genomic_DNA"/>
</dbReference>
<keyword evidence="1" id="KW-1133">Transmembrane helix</keyword>